<evidence type="ECO:0000256" key="10">
    <source>
        <dbReference type="PIRSR" id="PIRSR000112-2"/>
    </source>
</evidence>
<dbReference type="AlphaFoldDB" id="A0A1I4M5W9"/>
<evidence type="ECO:0000256" key="3">
    <source>
        <dbReference type="ARBA" id="ARBA00023002"/>
    </source>
</evidence>
<dbReference type="EMBL" id="FOTI01000049">
    <property type="protein sequence ID" value="SFL98536.1"/>
    <property type="molecule type" value="Genomic_DNA"/>
</dbReference>
<comment type="cofactor">
    <cofactor evidence="9">
        <name>Zn(2+)</name>
        <dbReference type="ChEBI" id="CHEBI:29105"/>
    </cofactor>
    <text evidence="9">Binds 1 zinc ion per subunit.</text>
</comment>
<dbReference type="Gene3D" id="3.40.50.1970">
    <property type="match status" value="1"/>
</dbReference>
<dbReference type="RefSeq" id="WP_089862514.1">
    <property type="nucleotide sequence ID" value="NZ_FOTI01000049.1"/>
</dbReference>
<evidence type="ECO:0000256" key="5">
    <source>
        <dbReference type="ARBA" id="ARBA00037918"/>
    </source>
</evidence>
<dbReference type="GO" id="GO:0005829">
    <property type="term" value="C:cytosol"/>
    <property type="evidence" value="ECO:0007669"/>
    <property type="project" value="TreeGrafter"/>
</dbReference>
<feature type="binding site" evidence="11">
    <location>
        <position position="129"/>
    </location>
    <ligand>
        <name>NAD(+)</name>
        <dbReference type="ChEBI" id="CHEBI:57540"/>
    </ligand>
</feature>
<evidence type="ECO:0000256" key="7">
    <source>
        <dbReference type="ARBA" id="ARBA00040132"/>
    </source>
</evidence>
<dbReference type="OrthoDB" id="5198708at2"/>
<organism evidence="13 14">
    <name type="scientific">Halanaerobium salsuginis</name>
    <dbReference type="NCBI Taxonomy" id="29563"/>
    <lineage>
        <taxon>Bacteria</taxon>
        <taxon>Bacillati</taxon>
        <taxon>Bacillota</taxon>
        <taxon>Clostridia</taxon>
        <taxon>Halanaerobiales</taxon>
        <taxon>Halanaerobiaceae</taxon>
        <taxon>Halanaerobium</taxon>
    </lineage>
</organism>
<evidence type="ECO:0000256" key="9">
    <source>
        <dbReference type="PIRSR" id="PIRSR000112-1"/>
    </source>
</evidence>
<name>A0A1I4M5W9_9FIRM</name>
<feature type="binding site" evidence="10">
    <location>
        <position position="119"/>
    </location>
    <ligand>
        <name>glycerol</name>
        <dbReference type="ChEBI" id="CHEBI:17754"/>
    </ligand>
</feature>
<accession>A0A1I4M5W9</accession>
<evidence type="ECO:0000256" key="6">
    <source>
        <dbReference type="ARBA" id="ARBA00039147"/>
    </source>
</evidence>
<dbReference type="Pfam" id="PF00465">
    <property type="entry name" value="Fe-ADH"/>
    <property type="match status" value="1"/>
</dbReference>
<evidence type="ECO:0000256" key="4">
    <source>
        <dbReference type="ARBA" id="ARBA00023027"/>
    </source>
</evidence>
<dbReference type="Gene3D" id="1.20.1090.10">
    <property type="entry name" value="Dehydroquinate synthase-like - alpha domain"/>
    <property type="match status" value="1"/>
</dbReference>
<evidence type="ECO:0000313" key="13">
    <source>
        <dbReference type="EMBL" id="SFL98536.1"/>
    </source>
</evidence>
<feature type="binding site" evidence="9">
    <location>
        <position position="169"/>
    </location>
    <ligand>
        <name>glycerol</name>
        <dbReference type="ChEBI" id="CHEBI:17754"/>
    </ligand>
</feature>
<feature type="binding site" evidence="11">
    <location>
        <position position="123"/>
    </location>
    <ligand>
        <name>NAD(+)</name>
        <dbReference type="ChEBI" id="CHEBI:57540"/>
    </ligand>
</feature>
<keyword evidence="4 11" id="KW-0520">NAD</keyword>
<evidence type="ECO:0000256" key="1">
    <source>
        <dbReference type="ARBA" id="ARBA00007358"/>
    </source>
</evidence>
<feature type="binding site" evidence="11">
    <location>
        <position position="37"/>
    </location>
    <ligand>
        <name>NAD(+)</name>
        <dbReference type="ChEBI" id="CHEBI:57540"/>
    </ligand>
</feature>
<dbReference type="PIRSF" id="PIRSF000112">
    <property type="entry name" value="Glycerol_dehydrogenase"/>
    <property type="match status" value="1"/>
</dbReference>
<dbReference type="EC" id="1.1.1.6" evidence="6"/>
<dbReference type="PROSITE" id="PS00913">
    <property type="entry name" value="ADH_IRON_1"/>
    <property type="match status" value="1"/>
</dbReference>
<dbReference type="SUPFAM" id="SSF56796">
    <property type="entry name" value="Dehydroquinate synthase-like"/>
    <property type="match status" value="1"/>
</dbReference>
<dbReference type="CDD" id="cd08170">
    <property type="entry name" value="GlyDH"/>
    <property type="match status" value="1"/>
</dbReference>
<evidence type="ECO:0000256" key="2">
    <source>
        <dbReference type="ARBA" id="ARBA00022723"/>
    </source>
</evidence>
<feature type="binding site" evidence="11">
    <location>
        <position position="125"/>
    </location>
    <ligand>
        <name>NAD(+)</name>
        <dbReference type="ChEBI" id="CHEBI:57540"/>
    </ligand>
</feature>
<dbReference type="InterPro" id="IPR018211">
    <property type="entry name" value="ADH_Fe_CS"/>
</dbReference>
<sequence length="356" mass="38024">MARVLKSPAKYVQGKDILAQMEEHFKELGENVFVIVDPVVADLFAEQIKAGLANMQVKQEHFQGECSKAEINRLQQLAEENGSEIIIGIGGGKTLDTAKAVSYYSKLPVVIVPTIAATDAPCSALAVIYSETGVFEKYLFLDQNPDVVLVDTKVVAQAPERFLISGMGDALATYFEAAACAQTRTASIAGGSQTLTAVKLAELCYNTLLEYGRDARKAAAAGAVTEALEKIVEANTLLSGIGFESGGLAAAHAIHNGLTVLEATHAMTHGEKVAFSTLVQLVLEDRSPAEIKQVTEFCRDLGLPTNLADLGVKEIDEAEIMQVAEASCAEDDTMHNMPFPVTAEMVKDAILAVDNY</sequence>
<feature type="domain" description="Alcohol dehydrogenase iron-type/glycerol dehydrogenase GldA" evidence="12">
    <location>
        <begin position="8"/>
        <end position="152"/>
    </location>
</feature>
<dbReference type="InterPro" id="IPR016205">
    <property type="entry name" value="Glycerol_DH"/>
</dbReference>
<comment type="pathway">
    <text evidence="5">Polyol metabolism; glycerol fermentation; glycerone phosphate from glycerol (oxidative route): step 1/2.</text>
</comment>
<evidence type="ECO:0000256" key="11">
    <source>
        <dbReference type="PIRSR" id="PIRSR000112-3"/>
    </source>
</evidence>
<keyword evidence="14" id="KW-1185">Reference proteome</keyword>
<dbReference type="Proteomes" id="UP000199006">
    <property type="component" value="Unassembled WGS sequence"/>
</dbReference>
<dbReference type="NCBIfam" id="NF006941">
    <property type="entry name" value="PRK09423.1"/>
    <property type="match status" value="1"/>
</dbReference>
<feature type="binding site" evidence="9">
    <location>
        <position position="269"/>
    </location>
    <ligand>
        <name>glycerol</name>
        <dbReference type="ChEBI" id="CHEBI:17754"/>
    </ligand>
</feature>
<dbReference type="STRING" id="29563.SAMN02983006_02506"/>
<evidence type="ECO:0000259" key="12">
    <source>
        <dbReference type="Pfam" id="PF00465"/>
    </source>
</evidence>
<comment type="similarity">
    <text evidence="1">Belongs to the iron-containing alcohol dehydrogenase family.</text>
</comment>
<keyword evidence="3" id="KW-0560">Oxidoreductase</keyword>
<keyword evidence="2 9" id="KW-0479">Metal-binding</keyword>
<dbReference type="PANTHER" id="PTHR43616">
    <property type="entry name" value="GLYCEROL DEHYDROGENASE"/>
    <property type="match status" value="1"/>
</dbReference>
<dbReference type="GO" id="GO:0008888">
    <property type="term" value="F:glycerol dehydrogenase (NAD+) activity"/>
    <property type="evidence" value="ECO:0007669"/>
    <property type="project" value="UniProtKB-EC"/>
</dbReference>
<evidence type="ECO:0000256" key="8">
    <source>
        <dbReference type="ARBA" id="ARBA00049006"/>
    </source>
</evidence>
<dbReference type="PROSITE" id="PS00060">
    <property type="entry name" value="ADH_IRON_2"/>
    <property type="match status" value="1"/>
</dbReference>
<proteinExistence type="inferred from homology"/>
<feature type="binding site" evidence="11">
    <location>
        <begin position="92"/>
        <end position="96"/>
    </location>
    <ligand>
        <name>NAD(+)</name>
        <dbReference type="ChEBI" id="CHEBI:57540"/>
    </ligand>
</feature>
<keyword evidence="9" id="KW-0862">Zinc</keyword>
<dbReference type="InterPro" id="IPR001670">
    <property type="entry name" value="ADH_Fe/GldA"/>
</dbReference>
<dbReference type="PANTHER" id="PTHR43616:SF5">
    <property type="entry name" value="GLYCEROL DEHYDROGENASE 1"/>
    <property type="match status" value="1"/>
</dbReference>
<comment type="catalytic activity">
    <reaction evidence="8">
        <text>glycerol + NAD(+) = dihydroxyacetone + NADH + H(+)</text>
        <dbReference type="Rhea" id="RHEA:13769"/>
        <dbReference type="ChEBI" id="CHEBI:15378"/>
        <dbReference type="ChEBI" id="CHEBI:16016"/>
        <dbReference type="ChEBI" id="CHEBI:17754"/>
        <dbReference type="ChEBI" id="CHEBI:57540"/>
        <dbReference type="ChEBI" id="CHEBI:57945"/>
        <dbReference type="EC" id="1.1.1.6"/>
    </reaction>
</comment>
<dbReference type="GO" id="GO:0046872">
    <property type="term" value="F:metal ion binding"/>
    <property type="evidence" value="ECO:0007669"/>
    <property type="project" value="UniProtKB-KW"/>
</dbReference>
<protein>
    <recommendedName>
        <fullName evidence="7">Glycerol dehydrogenase</fullName>
        <ecNumber evidence="6">1.1.1.6</ecNumber>
    </recommendedName>
</protein>
<reference evidence="13 14" key="1">
    <citation type="submission" date="2016-10" db="EMBL/GenBank/DDBJ databases">
        <authorList>
            <person name="de Groot N.N."/>
        </authorList>
    </citation>
    <scope>NUCLEOTIDE SEQUENCE [LARGE SCALE GENOMIC DNA]</scope>
    <source>
        <strain evidence="13 14">ATCC 51327</strain>
    </source>
</reference>
<evidence type="ECO:0000313" key="14">
    <source>
        <dbReference type="Proteomes" id="UP000199006"/>
    </source>
</evidence>
<feature type="binding site" evidence="9">
    <location>
        <position position="252"/>
    </location>
    <ligand>
        <name>glycerol</name>
        <dbReference type="ChEBI" id="CHEBI:17754"/>
    </ligand>
</feature>
<gene>
    <name evidence="13" type="ORF">SAMN02983006_02506</name>
</gene>